<dbReference type="Proteomes" id="UP000092643">
    <property type="component" value="Unassembled WGS sequence"/>
</dbReference>
<dbReference type="Gene3D" id="2.60.40.1180">
    <property type="entry name" value="Golgi alpha-mannosidase II"/>
    <property type="match status" value="1"/>
</dbReference>
<evidence type="ECO:0000256" key="1">
    <source>
        <dbReference type="ARBA" id="ARBA00008061"/>
    </source>
</evidence>
<dbReference type="SMART" id="SM00642">
    <property type="entry name" value="Aamy"/>
    <property type="match status" value="1"/>
</dbReference>
<dbReference type="InterPro" id="IPR044505">
    <property type="entry name" value="GlgX_Isoamylase_N_E_set"/>
</dbReference>
<feature type="compositionally biased region" description="Basic and acidic residues" evidence="4">
    <location>
        <begin position="477"/>
        <end position="489"/>
    </location>
</feature>
<evidence type="ECO:0000313" key="7">
    <source>
        <dbReference type="Proteomes" id="UP000092643"/>
    </source>
</evidence>
<dbReference type="CDD" id="cd02856">
    <property type="entry name" value="E_set_GDE_Isoamylase_N"/>
    <property type="match status" value="1"/>
</dbReference>
<dbReference type="OrthoDB" id="3236218at2"/>
<keyword evidence="3" id="KW-0326">Glycosidase</keyword>
<feature type="domain" description="Glycosyl hydrolase family 13 catalytic" evidence="5">
    <location>
        <begin position="176"/>
        <end position="577"/>
    </location>
</feature>
<dbReference type="EMBL" id="JTJO01000021">
    <property type="protein sequence ID" value="OBW99442.1"/>
    <property type="molecule type" value="Genomic_DNA"/>
</dbReference>
<protein>
    <submittedName>
        <fullName evidence="6">Glycogen debranching protein</fullName>
    </submittedName>
</protein>
<dbReference type="Gene3D" id="3.20.20.80">
    <property type="entry name" value="Glycosidases"/>
    <property type="match status" value="1"/>
</dbReference>
<evidence type="ECO:0000256" key="2">
    <source>
        <dbReference type="ARBA" id="ARBA00022801"/>
    </source>
</evidence>
<dbReference type="InterPro" id="IPR040784">
    <property type="entry name" value="GlgX_C"/>
</dbReference>
<dbReference type="SUPFAM" id="SSF51011">
    <property type="entry name" value="Glycosyl hydrolase domain"/>
    <property type="match status" value="1"/>
</dbReference>
<evidence type="ECO:0000259" key="5">
    <source>
        <dbReference type="SMART" id="SM00642"/>
    </source>
</evidence>
<accession>A0A1A7PAE6</accession>
<dbReference type="NCBIfam" id="TIGR02100">
    <property type="entry name" value="glgX_debranch"/>
    <property type="match status" value="1"/>
</dbReference>
<dbReference type="RefSeq" id="WP_065231989.1">
    <property type="nucleotide sequence ID" value="NZ_JTJN01000033.1"/>
</dbReference>
<evidence type="ECO:0000256" key="4">
    <source>
        <dbReference type="SAM" id="MobiDB-lite"/>
    </source>
</evidence>
<dbReference type="InterPro" id="IPR014756">
    <property type="entry name" value="Ig_E-set"/>
</dbReference>
<dbReference type="InterPro" id="IPR017853">
    <property type="entry name" value="GH"/>
</dbReference>
<sequence>MAHHLKRLKSGSIREFEIKKKQTFIGYRYPIGCHRAEFAGKQGFNFVLVAPHASEAWLCLFDEHSHETRYSMFRQQDCFTLFVANIEVGQKYGFRLNGNEEFPYCYNVTKLLIDPYSRAVDDLPALATFEQLQPFHWDNPDDNAWLAPKSVITEDDFDWQDDKAPRTPWSETIIYELHVKGFSKLNEAVPVALRGTFAGLADPENLAYLRNLGVTAVELLPIMLHLDEPHLQQKHKRNYWGYNVLVHFAPDQRLSSIKAVSLELKSVVRALHRMGIEVILDVVFNHTAENDISGPTLCQRGIDNYLYYWHHQQQYENWTGCGNSLNLSEPRVLQWVMDCLRYWVNEFHIDGFRFDLASVLGRTPQFSSKSAFFTALQQDPVLANCKLIAEPWDVGDGGYQLGSFPAFFAEWNDRFRGDIRRFWLNDSQQLGVLAQRFAGSADTFQHQNRSAYSSINFITAHDGFNLQDLVSYNEKHNWDNGEENRDGDNHNFSFNHGEEGETENIEIRQQRIFSKKALLATALLALGTPMLLAGDEIGHSQQGNNNCYCQDNELTWLNWQDADTELQQYVADLIALRKEMATAGIYENWWSSDNAQWFNPQGKPMQTQDWQQGRALTLLLQGKYLLLFNANRGEQIFQLPAGIWQKRFGEGLRIEQSQAIVAHLGVVILMQSLIEKR</sequence>
<dbReference type="Pfam" id="PF00128">
    <property type="entry name" value="Alpha-amylase"/>
    <property type="match status" value="1"/>
</dbReference>
<dbReference type="GO" id="GO:0004135">
    <property type="term" value="F:amylo-alpha-1,6-glucosidase activity"/>
    <property type="evidence" value="ECO:0007669"/>
    <property type="project" value="InterPro"/>
</dbReference>
<keyword evidence="2" id="KW-0378">Hydrolase</keyword>
<feature type="region of interest" description="Disordered" evidence="4">
    <location>
        <begin position="477"/>
        <end position="502"/>
    </location>
</feature>
<evidence type="ECO:0000313" key="6">
    <source>
        <dbReference type="EMBL" id="OBW99442.1"/>
    </source>
</evidence>
<name>A0A1A7PAE6_9PAST</name>
<organism evidence="6 7">
    <name type="scientific">Gallibacterium anatis</name>
    <dbReference type="NCBI Taxonomy" id="750"/>
    <lineage>
        <taxon>Bacteria</taxon>
        <taxon>Pseudomonadati</taxon>
        <taxon>Pseudomonadota</taxon>
        <taxon>Gammaproteobacteria</taxon>
        <taxon>Pasteurellales</taxon>
        <taxon>Pasteurellaceae</taxon>
        <taxon>Gallibacterium</taxon>
    </lineage>
</organism>
<dbReference type="SUPFAM" id="SSF81296">
    <property type="entry name" value="E set domains"/>
    <property type="match status" value="1"/>
</dbReference>
<dbReference type="GO" id="GO:0005980">
    <property type="term" value="P:glycogen catabolic process"/>
    <property type="evidence" value="ECO:0007669"/>
    <property type="project" value="InterPro"/>
</dbReference>
<comment type="similarity">
    <text evidence="1">Belongs to the glycosyl hydrolase 13 family.</text>
</comment>
<comment type="caution">
    <text evidence="6">The sequence shown here is derived from an EMBL/GenBank/DDBJ whole genome shotgun (WGS) entry which is preliminary data.</text>
</comment>
<dbReference type="PANTHER" id="PTHR43002">
    <property type="entry name" value="GLYCOGEN DEBRANCHING ENZYME"/>
    <property type="match status" value="1"/>
</dbReference>
<dbReference type="InterPro" id="IPR013783">
    <property type="entry name" value="Ig-like_fold"/>
</dbReference>
<dbReference type="InterPro" id="IPR011837">
    <property type="entry name" value="Glycogen_debranch_GlgX"/>
</dbReference>
<dbReference type="Gene3D" id="2.60.40.10">
    <property type="entry name" value="Immunoglobulins"/>
    <property type="match status" value="1"/>
</dbReference>
<dbReference type="AlphaFoldDB" id="A0A1A7PAE6"/>
<dbReference type="InterPro" id="IPR004193">
    <property type="entry name" value="Glyco_hydro_13_N"/>
</dbReference>
<proteinExistence type="inferred from homology"/>
<gene>
    <name evidence="6" type="ORF">QV03_03085</name>
</gene>
<dbReference type="SUPFAM" id="SSF51445">
    <property type="entry name" value="(Trans)glycosidases"/>
    <property type="match status" value="1"/>
</dbReference>
<dbReference type="Pfam" id="PF18390">
    <property type="entry name" value="GlgX_C"/>
    <property type="match status" value="1"/>
</dbReference>
<dbReference type="Pfam" id="PF02922">
    <property type="entry name" value="CBM_48"/>
    <property type="match status" value="1"/>
</dbReference>
<dbReference type="PATRIC" id="fig|750.21.peg.1383"/>
<dbReference type="InterPro" id="IPR013780">
    <property type="entry name" value="Glyco_hydro_b"/>
</dbReference>
<reference evidence="6 7" key="1">
    <citation type="submission" date="2014-11" db="EMBL/GenBank/DDBJ databases">
        <title>Pan-genome of Gallibacterium spp.</title>
        <authorList>
            <person name="Kudirkiene E."/>
            <person name="Bojesen A.M."/>
        </authorList>
    </citation>
    <scope>NUCLEOTIDE SEQUENCE [LARGE SCALE GENOMIC DNA]</scope>
    <source>
        <strain evidence="6 7">F 279</strain>
    </source>
</reference>
<dbReference type="CDD" id="cd11326">
    <property type="entry name" value="AmyAc_Glg_debranch"/>
    <property type="match status" value="1"/>
</dbReference>
<dbReference type="InterPro" id="IPR006047">
    <property type="entry name" value="GH13_cat_dom"/>
</dbReference>
<evidence type="ECO:0000256" key="3">
    <source>
        <dbReference type="ARBA" id="ARBA00023295"/>
    </source>
</evidence>